<dbReference type="InterPro" id="IPR008271">
    <property type="entry name" value="Ser/Thr_kinase_AS"/>
</dbReference>
<dbReference type="EMBL" id="JAKJXO020000019">
    <property type="protein sequence ID" value="KAL1593243.1"/>
    <property type="molecule type" value="Genomic_DNA"/>
</dbReference>
<dbReference type="Pfam" id="PF07714">
    <property type="entry name" value="PK_Tyr_Ser-Thr"/>
    <property type="match status" value="1"/>
</dbReference>
<dbReference type="Gene3D" id="1.10.510.10">
    <property type="entry name" value="Transferase(Phosphotransferase) domain 1"/>
    <property type="match status" value="1"/>
</dbReference>
<dbReference type="PANTHER" id="PTHR44167:SF24">
    <property type="entry name" value="SERINE_THREONINE-PROTEIN KINASE CHK2"/>
    <property type="match status" value="1"/>
</dbReference>
<comment type="caution">
    <text evidence="3">The sequence shown here is derived from an EMBL/GenBank/DDBJ whole genome shotgun (WGS) entry which is preliminary data.</text>
</comment>
<reference evidence="3 4" key="1">
    <citation type="submission" date="2024-02" db="EMBL/GenBank/DDBJ databases">
        <title>De novo assembly and annotation of 12 fungi associated with fruit tree decline syndrome in Ontario, Canada.</title>
        <authorList>
            <person name="Sulman M."/>
            <person name="Ellouze W."/>
            <person name="Ilyukhin E."/>
        </authorList>
    </citation>
    <scope>NUCLEOTIDE SEQUENCE [LARGE SCALE GENOMIC DNA]</scope>
    <source>
        <strain evidence="3 4">M42-189</strain>
    </source>
</reference>
<evidence type="ECO:0000313" key="3">
    <source>
        <dbReference type="EMBL" id="KAL1593243.1"/>
    </source>
</evidence>
<organism evidence="3 4">
    <name type="scientific">Paraconiothyrium brasiliense</name>
    <dbReference type="NCBI Taxonomy" id="300254"/>
    <lineage>
        <taxon>Eukaryota</taxon>
        <taxon>Fungi</taxon>
        <taxon>Dikarya</taxon>
        <taxon>Ascomycota</taxon>
        <taxon>Pezizomycotina</taxon>
        <taxon>Dothideomycetes</taxon>
        <taxon>Pleosporomycetidae</taxon>
        <taxon>Pleosporales</taxon>
        <taxon>Massarineae</taxon>
        <taxon>Didymosphaeriaceae</taxon>
        <taxon>Paraconiothyrium</taxon>
    </lineage>
</organism>
<dbReference type="InterPro" id="IPR001245">
    <property type="entry name" value="Ser-Thr/Tyr_kinase_cat_dom"/>
</dbReference>
<gene>
    <name evidence="3" type="ORF">SLS60_010851</name>
</gene>
<dbReference type="PROSITE" id="PS50011">
    <property type="entry name" value="PROTEIN_KINASE_DOM"/>
    <property type="match status" value="1"/>
</dbReference>
<dbReference type="PANTHER" id="PTHR44167">
    <property type="entry name" value="OVARIAN-SPECIFIC SERINE/THREONINE-PROTEIN KINASE LOK-RELATED"/>
    <property type="match status" value="1"/>
</dbReference>
<dbReference type="Proteomes" id="UP001521785">
    <property type="component" value="Unassembled WGS sequence"/>
</dbReference>
<evidence type="ECO:0000313" key="4">
    <source>
        <dbReference type="Proteomes" id="UP001521785"/>
    </source>
</evidence>
<dbReference type="InterPro" id="IPR011009">
    <property type="entry name" value="Kinase-like_dom_sf"/>
</dbReference>
<dbReference type="PROSITE" id="PS00108">
    <property type="entry name" value="PROTEIN_KINASE_ST"/>
    <property type="match status" value="1"/>
</dbReference>
<feature type="region of interest" description="Disordered" evidence="1">
    <location>
        <begin position="306"/>
        <end position="325"/>
    </location>
</feature>
<evidence type="ECO:0000259" key="2">
    <source>
        <dbReference type="PROSITE" id="PS50011"/>
    </source>
</evidence>
<feature type="domain" description="Protein kinase" evidence="2">
    <location>
        <begin position="195"/>
        <end position="444"/>
    </location>
</feature>
<feature type="region of interest" description="Disordered" evidence="1">
    <location>
        <begin position="1"/>
        <end position="21"/>
    </location>
</feature>
<protein>
    <recommendedName>
        <fullName evidence="2">Protein kinase domain-containing protein</fullName>
    </recommendedName>
</protein>
<name>A0ABR3QM57_9PLEO</name>
<keyword evidence="4" id="KW-1185">Reference proteome</keyword>
<proteinExistence type="predicted"/>
<evidence type="ECO:0000256" key="1">
    <source>
        <dbReference type="SAM" id="MobiDB-lite"/>
    </source>
</evidence>
<dbReference type="InterPro" id="IPR000719">
    <property type="entry name" value="Prot_kinase_dom"/>
</dbReference>
<dbReference type="SUPFAM" id="SSF56112">
    <property type="entry name" value="Protein kinase-like (PK-like)"/>
    <property type="match status" value="1"/>
</dbReference>
<accession>A0ABR3QM57</accession>
<sequence>MLHDGPRETQQSELDRDPGEGRRLLVSDEANTNPTAPIMFEGDQMRKLEIKVRERLRQMTKGPSAQINAEIILPKELNDSWTSRYRQFYKRQRWYRPEWDEHDLLKNYHGIISILIMIRFTDWNEFGRLFIELNRDDKAIPFEHDKLVDDSFLGSDIGKDFWKEQWKFCPLVIKESETAIKLTGKEEVHRRFPFVEMEERIGDGASCTVYKQVIAARHLRYSTPLRKSLNTKPKPVACKVVEGGKVEEVEFKNLETLRGDLCTHNRIMVNIATFIKGDEIKPTYMIIYDLAAYNLETFLAMDRKTDDDHVRDHRRRHDSASPRRNNSYDHRACDLIEESQNLADALDFLHTRLYDNGLWSLAHNDLKPANILVFYPDHERISKRFPVGQWKIADFGLAKIKRNIRKTHTKLSDSKSSRSDTYSASIITGSQCKTRISDGPKFAF</sequence>